<evidence type="ECO:0000313" key="2">
    <source>
        <dbReference type="Proteomes" id="UP000007113"/>
    </source>
</evidence>
<dbReference type="CDD" id="cd24066">
    <property type="entry name" value="ASKHA_NBD_ROK_EcFRK-like"/>
    <property type="match status" value="1"/>
</dbReference>
<dbReference type="InterPro" id="IPR043129">
    <property type="entry name" value="ATPase_NBD"/>
</dbReference>
<dbReference type="InterPro" id="IPR000600">
    <property type="entry name" value="ROK"/>
</dbReference>
<dbReference type="SUPFAM" id="SSF53067">
    <property type="entry name" value="Actin-like ATPase domain"/>
    <property type="match status" value="1"/>
</dbReference>
<dbReference type="EMBL" id="CP003130">
    <property type="protein sequence ID" value="AEU37365.1"/>
    <property type="molecule type" value="Genomic_DNA"/>
</dbReference>
<dbReference type="Pfam" id="PF00480">
    <property type="entry name" value="ROK"/>
    <property type="match status" value="1"/>
</dbReference>
<dbReference type="Gene3D" id="3.30.420.40">
    <property type="match status" value="2"/>
</dbReference>
<evidence type="ECO:0000313" key="1">
    <source>
        <dbReference type="EMBL" id="AEU37365.1"/>
    </source>
</evidence>
<accession>G8NS71</accession>
<dbReference type="PROSITE" id="PS01125">
    <property type="entry name" value="ROK"/>
    <property type="match status" value="1"/>
</dbReference>
<name>G8NS71_GRAMM</name>
<dbReference type="InterPro" id="IPR049874">
    <property type="entry name" value="ROK_cs"/>
</dbReference>
<organism evidence="1 2">
    <name type="scientific">Granulicella mallensis (strain ATCC BAA-1857 / DSM 23137 / MP5ACTX8)</name>
    <dbReference type="NCBI Taxonomy" id="682795"/>
    <lineage>
        <taxon>Bacteria</taxon>
        <taxon>Pseudomonadati</taxon>
        <taxon>Acidobacteriota</taxon>
        <taxon>Terriglobia</taxon>
        <taxon>Terriglobales</taxon>
        <taxon>Acidobacteriaceae</taxon>
        <taxon>Granulicella</taxon>
    </lineage>
</organism>
<sequence length="316" mass="33391">MLALPLTRQVGVNEDVRIGIDLGGTKIEAIALDAKGQELRRIRVATPRGDYDATVSTIAGLVHDMEQATKRVGSVGVGIPGTIIESTGLVKNANSTWINGRPFQHDLSVALEREVRCANDANCFAVSEATDGAARGARIVFGVIVGTGCGGGVAIDGRVHAGRNGIAGEWGHIPLPWAQGDEVPGPQCYCGRTGCLETWISGTGFEQDFARRTGRDLLGKEIVAAAEAGDAEALDALDRLEDRMARGLAIMIDILDPDVIVMGGGLSNIERLYAGISRRLRDYPFGGGVDTPVVRAVHGDSSGVRGAAWLWQPETR</sequence>
<dbReference type="AlphaFoldDB" id="G8NS71"/>
<reference evidence="1 2" key="1">
    <citation type="submission" date="2011-11" db="EMBL/GenBank/DDBJ databases">
        <title>Complete sequence of Granulicella mallensis MP5ACTX8.</title>
        <authorList>
            <consortium name="US DOE Joint Genome Institute"/>
            <person name="Lucas S."/>
            <person name="Copeland A."/>
            <person name="Lapidus A."/>
            <person name="Cheng J.-F."/>
            <person name="Goodwin L."/>
            <person name="Pitluck S."/>
            <person name="Peters L."/>
            <person name="Lu M."/>
            <person name="Detter J.C."/>
            <person name="Han C."/>
            <person name="Tapia R."/>
            <person name="Land M."/>
            <person name="Hauser L."/>
            <person name="Kyrpides N."/>
            <person name="Ivanova N."/>
            <person name="Mikhailova N."/>
            <person name="Pagani I."/>
            <person name="Rawat S."/>
            <person name="Mannisto M."/>
            <person name="Haggblom M."/>
            <person name="Woyke T."/>
        </authorList>
    </citation>
    <scope>NUCLEOTIDE SEQUENCE [LARGE SCALE GENOMIC DNA]</scope>
    <source>
        <strain evidence="2">ATCC BAA-1857 / DSM 23137 / MP5ACTX8</strain>
    </source>
</reference>
<protein>
    <submittedName>
        <fullName evidence="1">ROK family protein</fullName>
    </submittedName>
</protein>
<dbReference type="PANTHER" id="PTHR18964:SF174">
    <property type="entry name" value="D-ALLOSE KINASE-RELATED"/>
    <property type="match status" value="1"/>
</dbReference>
<dbReference type="Proteomes" id="UP000007113">
    <property type="component" value="Chromosome"/>
</dbReference>
<dbReference type="NCBIfam" id="NF007108">
    <property type="entry name" value="PRK09557.1"/>
    <property type="match status" value="1"/>
</dbReference>
<gene>
    <name evidence="1" type="ordered locus">AciX8_3062</name>
</gene>
<dbReference type="PANTHER" id="PTHR18964">
    <property type="entry name" value="ROK (REPRESSOR, ORF, KINASE) FAMILY"/>
    <property type="match status" value="1"/>
</dbReference>
<dbReference type="GO" id="GO:0004396">
    <property type="term" value="F:hexokinase activity"/>
    <property type="evidence" value="ECO:0007669"/>
    <property type="project" value="TreeGrafter"/>
</dbReference>
<dbReference type="HOGENOM" id="CLU_036604_0_3_0"/>
<keyword evidence="2" id="KW-1185">Reference proteome</keyword>
<dbReference type="STRING" id="682795.AciX8_3062"/>
<dbReference type="KEGG" id="gma:AciX8_3062"/>
<proteinExistence type="predicted"/>
<dbReference type="eggNOG" id="COG1940">
    <property type="taxonomic scope" value="Bacteria"/>
</dbReference>